<name>A0A940DPL8_9BACT</name>
<dbReference type="SUPFAM" id="SSF49265">
    <property type="entry name" value="Fibronectin type III"/>
    <property type="match status" value="1"/>
</dbReference>
<feature type="chain" id="PRO_5038130445" description="Fibronectin type-III domain-containing protein" evidence="1">
    <location>
        <begin position="19"/>
        <end position="464"/>
    </location>
</feature>
<dbReference type="Proteomes" id="UP000771749">
    <property type="component" value="Unassembled WGS sequence"/>
</dbReference>
<gene>
    <name evidence="2" type="ORF">IAC07_03710</name>
</gene>
<accession>A0A940DPL8</accession>
<dbReference type="EMBL" id="JADIMJ010000058">
    <property type="protein sequence ID" value="MBO8453815.1"/>
    <property type="molecule type" value="Genomic_DNA"/>
</dbReference>
<protein>
    <recommendedName>
        <fullName evidence="4">Fibronectin type-III domain-containing protein</fullName>
    </recommendedName>
</protein>
<feature type="signal peptide" evidence="1">
    <location>
        <begin position="1"/>
        <end position="18"/>
    </location>
</feature>
<reference evidence="2" key="1">
    <citation type="submission" date="2020-10" db="EMBL/GenBank/DDBJ databases">
        <authorList>
            <person name="Gilroy R."/>
        </authorList>
    </citation>
    <scope>NUCLEOTIDE SEQUENCE</scope>
    <source>
        <strain evidence="2">F1-3629</strain>
    </source>
</reference>
<evidence type="ECO:0000313" key="3">
    <source>
        <dbReference type="Proteomes" id="UP000771749"/>
    </source>
</evidence>
<proteinExistence type="predicted"/>
<sequence>MRRTSLTFAAKPVFFALAALGLVSSCAPDDNIGGGNGGDIAVPSVKIIPGESGEDYLTFTLAPENAAELRYLVVPASEQQYDAVGVMEDGEEADASDGGEYTVSGLEPSTDYLVLAAARNSDGLTSLLASAEMTTGAHVAVLPEITLGNVAVDGTSATFSYTLEAAVSASYLCLASGDSAPDAETILSDGTALSSDAAQETVEGLSYSTSYTIYAAAENADGYSEVASADFVTGDAPVFDPEVGDFYYSDGTWSSSSDAPVAGKTVIGVIFKTGPAESDPSDYSGAGIGQVKGFVVGLDNASYLVDEWWGEQKKTDFEWTVITSVEAGTSQDENDFAGYANTLAIQEFAQESYGGLAYSNLRAAYVAVNYAGADVEPVPVPENTTGWFFPSAGQMKAIYAAASEITASLETAGGTEVTGDFWSSTTVAGSTPVQAYCIHIQSGSISVEGLNQTRVWKVRPILAF</sequence>
<dbReference type="InterPro" id="IPR036116">
    <property type="entry name" value="FN3_sf"/>
</dbReference>
<dbReference type="PROSITE" id="PS51257">
    <property type="entry name" value="PROKAR_LIPOPROTEIN"/>
    <property type="match status" value="1"/>
</dbReference>
<keyword evidence="1" id="KW-0732">Signal</keyword>
<comment type="caution">
    <text evidence="2">The sequence shown here is derived from an EMBL/GenBank/DDBJ whole genome shotgun (WGS) entry which is preliminary data.</text>
</comment>
<dbReference type="AlphaFoldDB" id="A0A940DPL8"/>
<evidence type="ECO:0000256" key="1">
    <source>
        <dbReference type="SAM" id="SignalP"/>
    </source>
</evidence>
<reference evidence="2" key="2">
    <citation type="journal article" date="2021" name="PeerJ">
        <title>Extensive microbial diversity within the chicken gut microbiome revealed by metagenomics and culture.</title>
        <authorList>
            <person name="Gilroy R."/>
            <person name="Ravi A."/>
            <person name="Getino M."/>
            <person name="Pursley I."/>
            <person name="Horton D.L."/>
            <person name="Alikhan N.F."/>
            <person name="Baker D."/>
            <person name="Gharbi K."/>
            <person name="Hall N."/>
            <person name="Watson M."/>
            <person name="Adriaenssens E.M."/>
            <person name="Foster-Nyarko E."/>
            <person name="Jarju S."/>
            <person name="Secka A."/>
            <person name="Antonio M."/>
            <person name="Oren A."/>
            <person name="Chaudhuri R.R."/>
            <person name="La Ragione R."/>
            <person name="Hildebrand F."/>
            <person name="Pallen M.J."/>
        </authorList>
    </citation>
    <scope>NUCLEOTIDE SEQUENCE</scope>
    <source>
        <strain evidence="2">F1-3629</strain>
    </source>
</reference>
<evidence type="ECO:0008006" key="4">
    <source>
        <dbReference type="Google" id="ProtNLM"/>
    </source>
</evidence>
<evidence type="ECO:0000313" key="2">
    <source>
        <dbReference type="EMBL" id="MBO8453815.1"/>
    </source>
</evidence>
<organism evidence="2 3">
    <name type="scientific">Candidatus Cryptobacteroides gallistercoris</name>
    <dbReference type="NCBI Taxonomy" id="2840765"/>
    <lineage>
        <taxon>Bacteria</taxon>
        <taxon>Pseudomonadati</taxon>
        <taxon>Bacteroidota</taxon>
        <taxon>Bacteroidia</taxon>
        <taxon>Bacteroidales</taxon>
        <taxon>Candidatus Cryptobacteroides</taxon>
    </lineage>
</organism>